<keyword evidence="1" id="KW-0812">Transmembrane</keyword>
<feature type="transmembrane region" description="Helical" evidence="1">
    <location>
        <begin position="213"/>
        <end position="232"/>
    </location>
</feature>
<dbReference type="Proteomes" id="UP000252249">
    <property type="component" value="Unassembled WGS sequence"/>
</dbReference>
<feature type="transmembrane region" description="Helical" evidence="1">
    <location>
        <begin position="6"/>
        <end position="24"/>
    </location>
</feature>
<dbReference type="EMBL" id="QPIG01000005">
    <property type="protein sequence ID" value="RCU56668.1"/>
    <property type="molecule type" value="Genomic_DNA"/>
</dbReference>
<accession>A0A368P2B1</accession>
<dbReference type="RefSeq" id="WP_072352741.1">
    <property type="nucleotide sequence ID" value="NZ_JAWVXR010000008.1"/>
</dbReference>
<keyword evidence="1" id="KW-0472">Membrane</keyword>
<evidence type="ECO:0008006" key="4">
    <source>
        <dbReference type="Google" id="ProtNLM"/>
    </source>
</evidence>
<proteinExistence type="predicted"/>
<dbReference type="PANTHER" id="PTHR36394">
    <property type="entry name" value="OS01G0277700 PROTEIN"/>
    <property type="match status" value="1"/>
</dbReference>
<sequence>MESELNVLLMAAISISVLHTLTGPDHYIPFIAIGKAKNWSLRRTIFWTVVCGTGHVMSSVFLALGGVALGFSLNKLTWFEEVRGGWAAWALFLFGIVFLLIGLFQVYRNKKHKHFDVYDSGDVYVYEHKHGQGPVMPTERRKVTPWVMFIIFLLGPCEPMIPLLTYPAIMDSTYGIYLITGVFLFFTLLMMVMMVVLGHYGFKLIKTDFFEKYMTAIAGATIAICGAGMIFLGW</sequence>
<comment type="caution">
    <text evidence="2">The sequence shown here is derived from an EMBL/GenBank/DDBJ whole genome shotgun (WGS) entry which is preliminary data.</text>
</comment>
<reference evidence="2 3" key="1">
    <citation type="submission" date="2018-07" db="EMBL/GenBank/DDBJ databases">
        <title>Oceanihabitans testaceum sp. nov., isolated from marine sediment.</title>
        <authorList>
            <person name="Li C.-M."/>
        </authorList>
    </citation>
    <scope>NUCLEOTIDE SEQUENCE [LARGE SCALE GENOMIC DNA]</scope>
    <source>
        <strain evidence="2 3">S9-10</strain>
    </source>
</reference>
<gene>
    <name evidence="2" type="ORF">DU428_12310</name>
</gene>
<name>A0A368P2B1_9FLAO</name>
<keyword evidence="1" id="KW-1133">Transmembrane helix</keyword>
<feature type="transmembrane region" description="Helical" evidence="1">
    <location>
        <begin position="146"/>
        <end position="169"/>
    </location>
</feature>
<dbReference type="OrthoDB" id="9782403at2"/>
<evidence type="ECO:0000313" key="2">
    <source>
        <dbReference type="EMBL" id="RCU56668.1"/>
    </source>
</evidence>
<protein>
    <recommendedName>
        <fullName evidence="4">Urease accessory protein UreH-like transmembrane domain-containing protein</fullName>
    </recommendedName>
</protein>
<feature type="transmembrane region" description="Helical" evidence="1">
    <location>
        <begin position="45"/>
        <end position="71"/>
    </location>
</feature>
<evidence type="ECO:0000313" key="3">
    <source>
        <dbReference type="Proteomes" id="UP000252249"/>
    </source>
</evidence>
<keyword evidence="3" id="KW-1185">Reference proteome</keyword>
<feature type="transmembrane region" description="Helical" evidence="1">
    <location>
        <begin position="175"/>
        <end position="201"/>
    </location>
</feature>
<dbReference type="AlphaFoldDB" id="A0A368P2B1"/>
<feature type="transmembrane region" description="Helical" evidence="1">
    <location>
        <begin position="86"/>
        <end position="107"/>
    </location>
</feature>
<dbReference type="PANTHER" id="PTHR36394:SF1">
    <property type="entry name" value="OS01G0277700 PROTEIN"/>
    <property type="match status" value="1"/>
</dbReference>
<organism evidence="2 3">
    <name type="scientific">Oceanihabitans sediminis</name>
    <dbReference type="NCBI Taxonomy" id="1812012"/>
    <lineage>
        <taxon>Bacteria</taxon>
        <taxon>Pseudomonadati</taxon>
        <taxon>Bacteroidota</taxon>
        <taxon>Flavobacteriia</taxon>
        <taxon>Flavobacteriales</taxon>
        <taxon>Flavobacteriaceae</taxon>
        <taxon>Oceanihabitans</taxon>
    </lineage>
</organism>
<evidence type="ECO:0000256" key="1">
    <source>
        <dbReference type="SAM" id="Phobius"/>
    </source>
</evidence>